<protein>
    <recommendedName>
        <fullName evidence="4">PqqD family protein</fullName>
    </recommendedName>
</protein>
<feature type="transmembrane region" description="Helical" evidence="1">
    <location>
        <begin position="251"/>
        <end position="273"/>
    </location>
</feature>
<keyword evidence="3" id="KW-1185">Reference proteome</keyword>
<feature type="transmembrane region" description="Helical" evidence="1">
    <location>
        <begin position="320"/>
        <end position="347"/>
    </location>
</feature>
<feature type="transmembrane region" description="Helical" evidence="1">
    <location>
        <begin position="143"/>
        <end position="167"/>
    </location>
</feature>
<evidence type="ECO:0000256" key="1">
    <source>
        <dbReference type="SAM" id="Phobius"/>
    </source>
</evidence>
<feature type="transmembrane region" description="Helical" evidence="1">
    <location>
        <begin position="367"/>
        <end position="385"/>
    </location>
</feature>
<evidence type="ECO:0008006" key="4">
    <source>
        <dbReference type="Google" id="ProtNLM"/>
    </source>
</evidence>
<keyword evidence="1" id="KW-0472">Membrane</keyword>
<dbReference type="RefSeq" id="WP_255890557.1">
    <property type="nucleotide sequence ID" value="NZ_JAFMZM010000003.1"/>
</dbReference>
<name>A0ABW2MYD0_9ACTN</name>
<organism evidence="2 3">
    <name type="scientific">Nocardioides astragali</name>
    <dbReference type="NCBI Taxonomy" id="1776736"/>
    <lineage>
        <taxon>Bacteria</taxon>
        <taxon>Bacillati</taxon>
        <taxon>Actinomycetota</taxon>
        <taxon>Actinomycetes</taxon>
        <taxon>Propionibacteriales</taxon>
        <taxon>Nocardioidaceae</taxon>
        <taxon>Nocardioides</taxon>
    </lineage>
</organism>
<dbReference type="EMBL" id="JBHTCH010000001">
    <property type="protein sequence ID" value="MFC7358670.1"/>
    <property type="molecule type" value="Genomic_DNA"/>
</dbReference>
<feature type="transmembrane region" description="Helical" evidence="1">
    <location>
        <begin position="108"/>
        <end position="131"/>
    </location>
</feature>
<keyword evidence="1" id="KW-1133">Transmembrane helix</keyword>
<sequence length="416" mass="44904">MAHSTATHVVLRPLVMVEDTDAWIVGRPDAGDFVALPGAAVTFLEALRRESDVAVAEQCVLDAHAADIDSEDFIATLLELGYIASIDGETQPDDARPASFPALRPPHVAWMFSPFSSVCVLLTGLAGALVASSSAHLVPSYHAFFVTPLDGVNIALNTGMFLLVVAGHEMNHLAAARADGVHATIGLGTRLNMLAATTTVPGMWAAPRRARFRVYLAGMRFDLTVFAALALAQETVDANGLAYGLMESLRLAILVSLVTQFALYMRTDMYFVAQELLRCRNLYGDAWAYLRHVFTPADVRAGRPDPTVLLPEREQAKVRVYAWFMLLGSGATLASFALFGGPILVGLVGNAWESISAGSPVGVIDGLLVLLVEICLQGLFLVVFWRRHGATVRRFLSRTVFRVRGARRPSAISSRG</sequence>
<keyword evidence="1" id="KW-0812">Transmembrane</keyword>
<dbReference type="Proteomes" id="UP001596524">
    <property type="component" value="Unassembled WGS sequence"/>
</dbReference>
<gene>
    <name evidence="2" type="ORF">ACFQO6_00200</name>
</gene>
<feature type="transmembrane region" description="Helical" evidence="1">
    <location>
        <begin position="212"/>
        <end position="231"/>
    </location>
</feature>
<evidence type="ECO:0000313" key="3">
    <source>
        <dbReference type="Proteomes" id="UP001596524"/>
    </source>
</evidence>
<reference evidence="3" key="1">
    <citation type="journal article" date="2019" name="Int. J. Syst. Evol. Microbiol.">
        <title>The Global Catalogue of Microorganisms (GCM) 10K type strain sequencing project: providing services to taxonomists for standard genome sequencing and annotation.</title>
        <authorList>
            <consortium name="The Broad Institute Genomics Platform"/>
            <consortium name="The Broad Institute Genome Sequencing Center for Infectious Disease"/>
            <person name="Wu L."/>
            <person name="Ma J."/>
        </authorList>
    </citation>
    <scope>NUCLEOTIDE SEQUENCE [LARGE SCALE GENOMIC DNA]</scope>
    <source>
        <strain evidence="3">FCH27</strain>
    </source>
</reference>
<evidence type="ECO:0000313" key="2">
    <source>
        <dbReference type="EMBL" id="MFC7358670.1"/>
    </source>
</evidence>
<comment type="caution">
    <text evidence="2">The sequence shown here is derived from an EMBL/GenBank/DDBJ whole genome shotgun (WGS) entry which is preliminary data.</text>
</comment>
<accession>A0ABW2MYD0</accession>
<proteinExistence type="predicted"/>